<name>A0A1M6A8F5_9FIRM</name>
<dbReference type="AlphaFoldDB" id="A0A1M6A8F5"/>
<dbReference type="EMBL" id="FQXJ01000016">
    <property type="protein sequence ID" value="SHI32730.1"/>
    <property type="molecule type" value="Genomic_DNA"/>
</dbReference>
<keyword evidence="1" id="KW-0812">Transmembrane</keyword>
<proteinExistence type="predicted"/>
<accession>A0A1M6A8F5</accession>
<organism evidence="2 3">
    <name type="scientific">Desulfosporosinus lacus DSM 15449</name>
    <dbReference type="NCBI Taxonomy" id="1121420"/>
    <lineage>
        <taxon>Bacteria</taxon>
        <taxon>Bacillati</taxon>
        <taxon>Bacillota</taxon>
        <taxon>Clostridia</taxon>
        <taxon>Eubacteriales</taxon>
        <taxon>Desulfitobacteriaceae</taxon>
        <taxon>Desulfosporosinus</taxon>
    </lineage>
</organism>
<evidence type="ECO:0000256" key="1">
    <source>
        <dbReference type="SAM" id="Phobius"/>
    </source>
</evidence>
<dbReference type="RefSeq" id="WP_242947616.1">
    <property type="nucleotide sequence ID" value="NZ_FQXJ01000016.1"/>
</dbReference>
<evidence type="ECO:0000313" key="3">
    <source>
        <dbReference type="Proteomes" id="UP000183954"/>
    </source>
</evidence>
<dbReference type="Proteomes" id="UP000183954">
    <property type="component" value="Unassembled WGS sequence"/>
</dbReference>
<evidence type="ECO:0000313" key="2">
    <source>
        <dbReference type="EMBL" id="SHI32730.1"/>
    </source>
</evidence>
<feature type="transmembrane region" description="Helical" evidence="1">
    <location>
        <begin position="20"/>
        <end position="42"/>
    </location>
</feature>
<gene>
    <name evidence="2" type="ORF">SAMN02746098_03927</name>
</gene>
<protein>
    <submittedName>
        <fullName evidence="2">Uncharacterized protein</fullName>
    </submittedName>
</protein>
<reference evidence="3" key="1">
    <citation type="submission" date="2016-11" db="EMBL/GenBank/DDBJ databases">
        <authorList>
            <person name="Varghese N."/>
            <person name="Submissions S."/>
        </authorList>
    </citation>
    <scope>NUCLEOTIDE SEQUENCE [LARGE SCALE GENOMIC DNA]</scope>
    <source>
        <strain evidence="3">DSM 15449</strain>
    </source>
</reference>
<keyword evidence="1" id="KW-0472">Membrane</keyword>
<keyword evidence="3" id="KW-1185">Reference proteome</keyword>
<sequence length="93" mass="10322">MNGNQNVTIFRLNIQPRLWAIRQGWIGAIALTLVWGSAYPIAGSEKTFHKGLAAGMRREISNRTPEQIPSEVNFVKEQSSKMLLRTPLGSDGV</sequence>
<keyword evidence="1" id="KW-1133">Transmembrane helix</keyword>